<dbReference type="Proteomes" id="UP000001072">
    <property type="component" value="Unassembled WGS sequence"/>
</dbReference>
<sequence>MDKTVMIALGYVTARDTVKDPIYKGKSTIVITLQSQDYNPITKIPVTWYTKHHIPPVRNMEKAQNICQVGREVQLVGIIKDYDGVNYMWETEVTAISRCQGDAPSLATKVVTKPGTPSGGQVPLTLRRNRASNAASTSASTLDAGPSSTPTEPLSQADNVDTANETEKDKTEKDENNLPSDSIVNSSPLKRQR</sequence>
<name>F4RVF9_MELLP</name>
<dbReference type="GeneID" id="18935406"/>
<dbReference type="KEGG" id="mlr:MELLADRAFT_90021"/>
<feature type="compositionally biased region" description="Low complexity" evidence="1">
    <location>
        <begin position="131"/>
        <end position="142"/>
    </location>
</feature>
<keyword evidence="3" id="KW-1185">Reference proteome</keyword>
<gene>
    <name evidence="2" type="ORF">MELLADRAFT_90021</name>
</gene>
<reference evidence="3" key="1">
    <citation type="journal article" date="2011" name="Proc. Natl. Acad. Sci. U.S.A.">
        <title>Obligate biotrophy features unraveled by the genomic analysis of rust fungi.</title>
        <authorList>
            <person name="Duplessis S."/>
            <person name="Cuomo C.A."/>
            <person name="Lin Y.-C."/>
            <person name="Aerts A."/>
            <person name="Tisserant E."/>
            <person name="Veneault-Fourrey C."/>
            <person name="Joly D.L."/>
            <person name="Hacquard S."/>
            <person name="Amselem J."/>
            <person name="Cantarel B.L."/>
            <person name="Chiu R."/>
            <person name="Coutinho P.M."/>
            <person name="Feau N."/>
            <person name="Field M."/>
            <person name="Frey P."/>
            <person name="Gelhaye E."/>
            <person name="Goldberg J."/>
            <person name="Grabherr M.G."/>
            <person name="Kodira C.D."/>
            <person name="Kohler A."/>
            <person name="Kuees U."/>
            <person name="Lindquist E.A."/>
            <person name="Lucas S.M."/>
            <person name="Mago R."/>
            <person name="Mauceli E."/>
            <person name="Morin E."/>
            <person name="Murat C."/>
            <person name="Pangilinan J.L."/>
            <person name="Park R."/>
            <person name="Pearson M."/>
            <person name="Quesneville H."/>
            <person name="Rouhier N."/>
            <person name="Sakthikumar S."/>
            <person name="Salamov A.A."/>
            <person name="Schmutz J."/>
            <person name="Selles B."/>
            <person name="Shapiro H."/>
            <person name="Tanguay P."/>
            <person name="Tuskan G.A."/>
            <person name="Henrissat B."/>
            <person name="Van de Peer Y."/>
            <person name="Rouze P."/>
            <person name="Ellis J.G."/>
            <person name="Dodds P.N."/>
            <person name="Schein J.E."/>
            <person name="Zhong S."/>
            <person name="Hamelin R.C."/>
            <person name="Grigoriev I.V."/>
            <person name="Szabo L.J."/>
            <person name="Martin F."/>
        </authorList>
    </citation>
    <scope>NUCLEOTIDE SEQUENCE [LARGE SCALE GENOMIC DNA]</scope>
    <source>
        <strain evidence="3">98AG31 / pathotype 3-4-7</strain>
    </source>
</reference>
<evidence type="ECO:0000313" key="3">
    <source>
        <dbReference type="Proteomes" id="UP000001072"/>
    </source>
</evidence>
<dbReference type="HOGENOM" id="CLU_1409070_0_0_1"/>
<dbReference type="InParanoid" id="F4RVF9"/>
<evidence type="ECO:0000256" key="1">
    <source>
        <dbReference type="SAM" id="MobiDB-lite"/>
    </source>
</evidence>
<feature type="compositionally biased region" description="Polar residues" evidence="1">
    <location>
        <begin position="146"/>
        <end position="159"/>
    </location>
</feature>
<accession>F4RVF9</accession>
<feature type="compositionally biased region" description="Polar residues" evidence="1">
    <location>
        <begin position="178"/>
        <end position="193"/>
    </location>
</feature>
<dbReference type="AlphaFoldDB" id="F4RVF9"/>
<dbReference type="VEuPathDB" id="FungiDB:MELLADRAFT_90021"/>
<organism evidence="3">
    <name type="scientific">Melampsora larici-populina (strain 98AG31 / pathotype 3-4-7)</name>
    <name type="common">Poplar leaf rust fungus</name>
    <dbReference type="NCBI Taxonomy" id="747676"/>
    <lineage>
        <taxon>Eukaryota</taxon>
        <taxon>Fungi</taxon>
        <taxon>Dikarya</taxon>
        <taxon>Basidiomycota</taxon>
        <taxon>Pucciniomycotina</taxon>
        <taxon>Pucciniomycetes</taxon>
        <taxon>Pucciniales</taxon>
        <taxon>Melampsoraceae</taxon>
        <taxon>Melampsora</taxon>
    </lineage>
</organism>
<dbReference type="EMBL" id="GL883123">
    <property type="protein sequence ID" value="EGG03678.1"/>
    <property type="molecule type" value="Genomic_DNA"/>
</dbReference>
<feature type="compositionally biased region" description="Basic and acidic residues" evidence="1">
    <location>
        <begin position="165"/>
        <end position="176"/>
    </location>
</feature>
<dbReference type="RefSeq" id="XP_007413125.1">
    <property type="nucleotide sequence ID" value="XM_007413063.1"/>
</dbReference>
<protein>
    <submittedName>
        <fullName evidence="2">Uncharacterized protein</fullName>
    </submittedName>
</protein>
<feature type="region of interest" description="Disordered" evidence="1">
    <location>
        <begin position="108"/>
        <end position="193"/>
    </location>
</feature>
<evidence type="ECO:0000313" key="2">
    <source>
        <dbReference type="EMBL" id="EGG03678.1"/>
    </source>
</evidence>
<proteinExistence type="predicted"/>